<feature type="transmembrane region" description="Helical" evidence="1">
    <location>
        <begin position="159"/>
        <end position="183"/>
    </location>
</feature>
<dbReference type="EMBL" id="BTRK01000004">
    <property type="protein sequence ID" value="GMR50079.1"/>
    <property type="molecule type" value="Genomic_DNA"/>
</dbReference>
<feature type="transmembrane region" description="Helical" evidence="1">
    <location>
        <begin position="136"/>
        <end position="153"/>
    </location>
</feature>
<evidence type="ECO:0000256" key="1">
    <source>
        <dbReference type="SAM" id="Phobius"/>
    </source>
</evidence>
<sequence length="202" mass="22749">VFNLNKINHDALGKYGTDSCQTVRKYLPTHSTTASRTHLVVFLPLWNRLRDFSLDGRKALLTIISDIYFLVERTNVEIEFSEIVGFNLGTPVLVGIAVTTSVYYPPVSLAFTSLLIATAIPHLRLLLHSRRKFHHSFLLFCSSIMLLASIVAMDLVCELGIQVIVPTITSAIYAEFVVMISIYEMRQKVSFLSYLNFITGKC</sequence>
<organism evidence="2 3">
    <name type="scientific">Pristionchus mayeri</name>
    <dbReference type="NCBI Taxonomy" id="1317129"/>
    <lineage>
        <taxon>Eukaryota</taxon>
        <taxon>Metazoa</taxon>
        <taxon>Ecdysozoa</taxon>
        <taxon>Nematoda</taxon>
        <taxon>Chromadorea</taxon>
        <taxon>Rhabditida</taxon>
        <taxon>Rhabditina</taxon>
        <taxon>Diplogasteromorpha</taxon>
        <taxon>Diplogasteroidea</taxon>
        <taxon>Neodiplogasteridae</taxon>
        <taxon>Pristionchus</taxon>
    </lineage>
</organism>
<evidence type="ECO:0000313" key="2">
    <source>
        <dbReference type="EMBL" id="GMR50079.1"/>
    </source>
</evidence>
<accession>A0AAN5CTJ3</accession>
<dbReference type="AlphaFoldDB" id="A0AAN5CTJ3"/>
<comment type="caution">
    <text evidence="2">The sequence shown here is derived from an EMBL/GenBank/DDBJ whole genome shotgun (WGS) entry which is preliminary data.</text>
</comment>
<keyword evidence="1" id="KW-0472">Membrane</keyword>
<reference evidence="3" key="1">
    <citation type="submission" date="2022-10" db="EMBL/GenBank/DDBJ databases">
        <title>Genome assembly of Pristionchus species.</title>
        <authorList>
            <person name="Yoshida K."/>
            <person name="Sommer R.J."/>
        </authorList>
    </citation>
    <scope>NUCLEOTIDE SEQUENCE [LARGE SCALE GENOMIC DNA]</scope>
    <source>
        <strain evidence="3">RS5460</strain>
    </source>
</reference>
<evidence type="ECO:0000313" key="3">
    <source>
        <dbReference type="Proteomes" id="UP001328107"/>
    </source>
</evidence>
<dbReference type="Proteomes" id="UP001328107">
    <property type="component" value="Unassembled WGS sequence"/>
</dbReference>
<feature type="non-terminal residue" evidence="2">
    <location>
        <position position="1"/>
    </location>
</feature>
<keyword evidence="1" id="KW-0812">Transmembrane</keyword>
<proteinExistence type="predicted"/>
<feature type="transmembrane region" description="Helical" evidence="1">
    <location>
        <begin position="109"/>
        <end position="127"/>
    </location>
</feature>
<keyword evidence="1" id="KW-1133">Transmembrane helix</keyword>
<keyword evidence="3" id="KW-1185">Reference proteome</keyword>
<gene>
    <name evidence="2" type="ORF">PMAYCL1PPCAC_20274</name>
</gene>
<feature type="transmembrane region" description="Helical" evidence="1">
    <location>
        <begin position="83"/>
        <end position="103"/>
    </location>
</feature>
<protein>
    <submittedName>
        <fullName evidence="2">Uncharacterized protein</fullName>
    </submittedName>
</protein>
<name>A0AAN5CTJ3_9BILA</name>